<evidence type="ECO:0000256" key="2">
    <source>
        <dbReference type="ARBA" id="ARBA00006695"/>
    </source>
</evidence>
<accession>A0A391NQE3</accession>
<name>A0A391NQE3_9EUKA</name>
<gene>
    <name evidence="10" type="ORF">KIPB_011658</name>
</gene>
<evidence type="ECO:0000256" key="7">
    <source>
        <dbReference type="ARBA" id="ARBA00023242"/>
    </source>
</evidence>
<keyword evidence="4" id="KW-0747">Spliceosome</keyword>
<dbReference type="AlphaFoldDB" id="A0A391NQE3"/>
<comment type="similarity">
    <text evidence="2">Belongs to the CWC25 family.</text>
</comment>
<proteinExistence type="inferred from homology"/>
<feature type="non-terminal residue" evidence="10">
    <location>
        <position position="154"/>
    </location>
</feature>
<evidence type="ECO:0000313" key="10">
    <source>
        <dbReference type="EMBL" id="GCA63741.1"/>
    </source>
</evidence>
<evidence type="ECO:0000256" key="8">
    <source>
        <dbReference type="SAM" id="Coils"/>
    </source>
</evidence>
<evidence type="ECO:0000256" key="1">
    <source>
        <dbReference type="ARBA" id="ARBA00004123"/>
    </source>
</evidence>
<dbReference type="InterPro" id="IPR051376">
    <property type="entry name" value="CWC25_splicing_factor"/>
</dbReference>
<dbReference type="PANTHER" id="PTHR16196:SF0">
    <property type="entry name" value="PRE-MRNA-SPLICING FACTOR CWC25 HOMOLOG"/>
    <property type="match status" value="1"/>
</dbReference>
<organism evidence="10 11">
    <name type="scientific">Kipferlia bialata</name>
    <dbReference type="NCBI Taxonomy" id="797122"/>
    <lineage>
        <taxon>Eukaryota</taxon>
        <taxon>Metamonada</taxon>
        <taxon>Carpediemonas-like organisms</taxon>
        <taxon>Kipferlia</taxon>
    </lineage>
</organism>
<dbReference type="Pfam" id="PF10197">
    <property type="entry name" value="Cir_N"/>
    <property type="match status" value="1"/>
</dbReference>
<evidence type="ECO:0000256" key="4">
    <source>
        <dbReference type="ARBA" id="ARBA00022728"/>
    </source>
</evidence>
<dbReference type="PANTHER" id="PTHR16196">
    <property type="entry name" value="CELL CYCLE CONTROL PROTEIN CWF25"/>
    <property type="match status" value="1"/>
</dbReference>
<reference evidence="10 11" key="1">
    <citation type="journal article" date="2018" name="PLoS ONE">
        <title>The draft genome of Kipferlia bialata reveals reductive genome evolution in fornicate parasites.</title>
        <authorList>
            <person name="Tanifuji G."/>
            <person name="Takabayashi S."/>
            <person name="Kume K."/>
            <person name="Takagi M."/>
            <person name="Nakayama T."/>
            <person name="Kamikawa R."/>
            <person name="Inagaki Y."/>
            <person name="Hashimoto T."/>
        </authorList>
    </citation>
    <scope>NUCLEOTIDE SEQUENCE [LARGE SCALE GENOMIC DNA]</scope>
    <source>
        <strain evidence="10">NY0173</strain>
    </source>
</reference>
<keyword evidence="11" id="KW-1185">Reference proteome</keyword>
<evidence type="ECO:0000256" key="3">
    <source>
        <dbReference type="ARBA" id="ARBA00022664"/>
    </source>
</evidence>
<keyword evidence="6" id="KW-0508">mRNA splicing</keyword>
<keyword evidence="3" id="KW-0507">mRNA processing</keyword>
<keyword evidence="7" id="KW-0539">Nucleus</keyword>
<evidence type="ECO:0000313" key="11">
    <source>
        <dbReference type="Proteomes" id="UP000265618"/>
    </source>
</evidence>
<dbReference type="SMART" id="SM01083">
    <property type="entry name" value="Cir_N"/>
    <property type="match status" value="1"/>
</dbReference>
<dbReference type="GO" id="GO:0000398">
    <property type="term" value="P:mRNA splicing, via spliceosome"/>
    <property type="evidence" value="ECO:0007669"/>
    <property type="project" value="TreeGrafter"/>
</dbReference>
<dbReference type="Proteomes" id="UP000265618">
    <property type="component" value="Unassembled WGS sequence"/>
</dbReference>
<feature type="coiled-coil region" evidence="8">
    <location>
        <begin position="30"/>
        <end position="59"/>
    </location>
</feature>
<comment type="subcellular location">
    <subcellularLocation>
        <location evidence="1">Nucleus</location>
    </subcellularLocation>
</comment>
<keyword evidence="5 8" id="KW-0175">Coiled coil</keyword>
<sequence length="154" mass="17457">MAEGKKRTSLNSHKSWHVTSYQNREKVWIAEQAEKARLKQEAELIKQRLEEREIEAQSRAGSLHTRGASRMNWMYKDAASVKSEDKQEAALLGKGEVDFGEEEVEQELGLFGEAPEENPVLADVENKMRLDPMMAIAAKKREVTMRVAASIQAE</sequence>
<protein>
    <submittedName>
        <fullName evidence="10">Pre-mRNA splicing factor</fullName>
    </submittedName>
</protein>
<feature type="domain" description="CBF1-interacting co-repressor CIR N-terminal" evidence="9">
    <location>
        <begin position="15"/>
        <end position="51"/>
    </location>
</feature>
<dbReference type="GO" id="GO:0005684">
    <property type="term" value="C:U2-type spliceosomal complex"/>
    <property type="evidence" value="ECO:0007669"/>
    <property type="project" value="TreeGrafter"/>
</dbReference>
<dbReference type="InterPro" id="IPR019339">
    <property type="entry name" value="CIR_N_dom"/>
</dbReference>
<evidence type="ECO:0000259" key="9">
    <source>
        <dbReference type="SMART" id="SM01083"/>
    </source>
</evidence>
<comment type="caution">
    <text evidence="10">The sequence shown here is derived from an EMBL/GenBank/DDBJ whole genome shotgun (WGS) entry which is preliminary data.</text>
</comment>
<dbReference type="OrthoDB" id="21123at2759"/>
<evidence type="ECO:0000256" key="6">
    <source>
        <dbReference type="ARBA" id="ARBA00023187"/>
    </source>
</evidence>
<evidence type="ECO:0000256" key="5">
    <source>
        <dbReference type="ARBA" id="ARBA00023054"/>
    </source>
</evidence>
<dbReference type="EMBL" id="BDIP01004832">
    <property type="protein sequence ID" value="GCA63741.1"/>
    <property type="molecule type" value="Genomic_DNA"/>
</dbReference>